<dbReference type="InterPro" id="IPR003838">
    <property type="entry name" value="ABC3_permease_C"/>
</dbReference>
<feature type="transmembrane region" description="Helical" evidence="7">
    <location>
        <begin position="435"/>
        <end position="454"/>
    </location>
</feature>
<dbReference type="GO" id="GO:0044874">
    <property type="term" value="P:lipoprotein localization to outer membrane"/>
    <property type="evidence" value="ECO:0007669"/>
    <property type="project" value="TreeGrafter"/>
</dbReference>
<evidence type="ECO:0000256" key="1">
    <source>
        <dbReference type="ARBA" id="ARBA00004651"/>
    </source>
</evidence>
<feature type="domain" description="MacB-like periplasmic core" evidence="9">
    <location>
        <begin position="23"/>
        <end position="234"/>
    </location>
</feature>
<dbReference type="EMBL" id="LK996017">
    <property type="protein sequence ID" value="CDX04921.1"/>
    <property type="molecule type" value="Genomic_DNA"/>
</dbReference>
<feature type="transmembrane region" description="Helical" evidence="7">
    <location>
        <begin position="20"/>
        <end position="40"/>
    </location>
</feature>
<evidence type="ECO:0000256" key="6">
    <source>
        <dbReference type="ARBA" id="ARBA00023136"/>
    </source>
</evidence>
<dbReference type="Pfam" id="PF12704">
    <property type="entry name" value="MacB_PCD"/>
    <property type="match status" value="1"/>
</dbReference>
<dbReference type="InterPro" id="IPR025857">
    <property type="entry name" value="MacB_PCD"/>
</dbReference>
<dbReference type="GO" id="GO:0098797">
    <property type="term" value="C:plasma membrane protein complex"/>
    <property type="evidence" value="ECO:0007669"/>
    <property type="project" value="TreeGrafter"/>
</dbReference>
<accession>A0A098BAL5</accession>
<feature type="transmembrane region" description="Helical" evidence="7">
    <location>
        <begin position="358"/>
        <end position="378"/>
    </location>
</feature>
<evidence type="ECO:0000256" key="5">
    <source>
        <dbReference type="ARBA" id="ARBA00022989"/>
    </source>
</evidence>
<feature type="transmembrane region" description="Helical" evidence="7">
    <location>
        <begin position="269"/>
        <end position="290"/>
    </location>
</feature>
<feature type="domain" description="ABC3 transporter permease C-terminal" evidence="8">
    <location>
        <begin position="270"/>
        <end position="388"/>
    </location>
</feature>
<feature type="transmembrane region" description="Helical" evidence="7">
    <location>
        <begin position="311"/>
        <end position="338"/>
    </location>
</feature>
<keyword evidence="6 7" id="KW-0472">Membrane</keyword>
<evidence type="ECO:0000256" key="4">
    <source>
        <dbReference type="ARBA" id="ARBA00022692"/>
    </source>
</evidence>
<dbReference type="PANTHER" id="PTHR30489">
    <property type="entry name" value="LIPOPROTEIN-RELEASING SYSTEM TRANSMEMBRANE PROTEIN LOLE"/>
    <property type="match status" value="1"/>
</dbReference>
<comment type="similarity">
    <text evidence="2">Belongs to the ABC-4 integral membrane protein family. LolC/E subfamily.</text>
</comment>
<evidence type="ECO:0000256" key="2">
    <source>
        <dbReference type="ARBA" id="ARBA00005236"/>
    </source>
</evidence>
<dbReference type="AlphaFoldDB" id="A0A098BAL5"/>
<keyword evidence="4 7" id="KW-0812">Transmembrane</keyword>
<keyword evidence="3" id="KW-1003">Cell membrane</keyword>
<organism evidence="10">
    <name type="scientific">Desulfitobacterium hafniense</name>
    <name type="common">Desulfitobacterium frappieri</name>
    <dbReference type="NCBI Taxonomy" id="49338"/>
    <lineage>
        <taxon>Bacteria</taxon>
        <taxon>Bacillati</taxon>
        <taxon>Bacillota</taxon>
        <taxon>Clostridia</taxon>
        <taxon>Eubacteriales</taxon>
        <taxon>Desulfitobacteriaceae</taxon>
        <taxon>Desulfitobacterium</taxon>
    </lineage>
</organism>
<evidence type="ECO:0000259" key="9">
    <source>
        <dbReference type="Pfam" id="PF12704"/>
    </source>
</evidence>
<comment type="subcellular location">
    <subcellularLocation>
        <location evidence="1">Cell membrane</location>
        <topology evidence="1">Multi-pass membrane protein</topology>
    </subcellularLocation>
</comment>
<gene>
    <name evidence="10" type="ORF">DPCES_5035</name>
</gene>
<evidence type="ECO:0000256" key="3">
    <source>
        <dbReference type="ARBA" id="ARBA00022475"/>
    </source>
</evidence>
<evidence type="ECO:0000313" key="10">
    <source>
        <dbReference type="EMBL" id="CDX04921.1"/>
    </source>
</evidence>
<evidence type="ECO:0000259" key="8">
    <source>
        <dbReference type="Pfam" id="PF02687"/>
    </source>
</evidence>
<feature type="domain" description="ABC3 transporter permease C-terminal" evidence="8">
    <location>
        <begin position="666"/>
        <end position="782"/>
    </location>
</feature>
<dbReference type="PATRIC" id="fig|49338.4.peg.5417"/>
<sequence length="792" mass="87034">MVVLRKKLFREIQANKGVYLACIVVIIIGLLSYTSMSIVLENLERAQSKFYADTHFADGFIKVTGYPESQVKKLAQLEGLADAEGRIVKDARLFEEQSDSNRSLRLVSMGFETPPELNQILLFSGRFPVDSSLEILVDPKFFAANELALGDQLTLILEGKRSTFTVVGTAQSPEFIYAMRSAQDLYPDPQTFGMAYLPYTSLKSLVKESGQVNDIVFSLEPDTKFEDVKALLEEELKPYGLQSIFPRKDQTSHAILEGELNSLRSMAQALPVVFLGVSSIILYTMLRRLIEQQRGSIGTLKAFGFTNQEIVLHYLSYPLLIGGMGGLLGGLSGIALSFPLTALYEEFFALPGLASTFSWKYLFFGIALALIFSLLSGIKGSLDILRLDPAEAMRPAAPGSARKTPLEKLPGLWRSFASQTQMGIRNVFRAPVRSAFTVVGMAVVFSLMTVSWSMENMIDKLTTFQFQQVQTYDVKIALNSPASARSLQYSLAHEPGVTELEPLLEIPATLQHQWHKKEVAVLGLSPDSTLYHVLDQQGHKVPLPSDGILLSQRLAQLLQVQAGDSIQVKSPLSHELVAEQEQTLIVRGVIPQYIGLNAFMDIGALQNFLQQGEIATSMLIGMNEEDVSALKSKYRDAGQVGSIESAKESLAKIEEMMGSYGFTIYFLAILAGIAGFALIYNSSIISLSERQRELASLRVLGMTPKEVLKVITSEQWLLTLLGVLLGIPLSFALSQAMGQSLNSDLYTLPTEVPLSALGGAVLGTALSVWFAQTRAYRKIAAMPFVEILATKE</sequence>
<dbReference type="InterPro" id="IPR051447">
    <property type="entry name" value="Lipoprotein-release_system"/>
</dbReference>
<keyword evidence="5 7" id="KW-1133">Transmembrane helix</keyword>
<dbReference type="Pfam" id="PF02687">
    <property type="entry name" value="FtsX"/>
    <property type="match status" value="2"/>
</dbReference>
<dbReference type="PANTHER" id="PTHR30489:SF0">
    <property type="entry name" value="LIPOPROTEIN-RELEASING SYSTEM TRANSMEMBRANE PROTEIN LOLE"/>
    <property type="match status" value="1"/>
</dbReference>
<feature type="transmembrane region" description="Helical" evidence="7">
    <location>
        <begin position="716"/>
        <end position="734"/>
    </location>
</feature>
<protein>
    <submittedName>
        <fullName evidence="10">Efflux ABC transporter, permease protein</fullName>
    </submittedName>
</protein>
<feature type="transmembrane region" description="Helical" evidence="7">
    <location>
        <begin position="660"/>
        <end position="680"/>
    </location>
</feature>
<name>A0A098BAL5_DESHA</name>
<dbReference type="RefSeq" id="WP_208926540.1">
    <property type="nucleotide sequence ID" value="NZ_LK996017.1"/>
</dbReference>
<feature type="transmembrane region" description="Helical" evidence="7">
    <location>
        <begin position="754"/>
        <end position="771"/>
    </location>
</feature>
<proteinExistence type="inferred from homology"/>
<evidence type="ECO:0000256" key="7">
    <source>
        <dbReference type="SAM" id="Phobius"/>
    </source>
</evidence>
<reference evidence="10" key="1">
    <citation type="submission" date="2014-07" db="EMBL/GenBank/DDBJ databases">
        <authorList>
            <person name="Hornung V.Bastian."/>
        </authorList>
    </citation>
    <scope>NUCLEOTIDE SEQUENCE</scope>
    <source>
        <strain evidence="10">PCE-S</strain>
    </source>
</reference>